<keyword evidence="3" id="KW-1185">Reference proteome</keyword>
<feature type="coiled-coil region" evidence="1">
    <location>
        <begin position="305"/>
        <end position="332"/>
    </location>
</feature>
<dbReference type="CDD" id="cd16440">
    <property type="entry name" value="beta_Kdo_transferase_KpsC_1"/>
    <property type="match status" value="1"/>
</dbReference>
<keyword evidence="1" id="KW-0175">Coiled coil</keyword>
<dbReference type="EMBL" id="FQYO01000005">
    <property type="protein sequence ID" value="SHJ15553.1"/>
    <property type="molecule type" value="Genomic_DNA"/>
</dbReference>
<dbReference type="Pfam" id="PF05159">
    <property type="entry name" value="Capsule_synth"/>
    <property type="match status" value="3"/>
</dbReference>
<dbReference type="RefSeq" id="WP_073332752.1">
    <property type="nucleotide sequence ID" value="NZ_FQYO01000005.1"/>
</dbReference>
<organism evidence="2 3">
    <name type="scientific">Wenxinia saemankumensis</name>
    <dbReference type="NCBI Taxonomy" id="1447782"/>
    <lineage>
        <taxon>Bacteria</taxon>
        <taxon>Pseudomonadati</taxon>
        <taxon>Pseudomonadota</taxon>
        <taxon>Alphaproteobacteria</taxon>
        <taxon>Rhodobacterales</taxon>
        <taxon>Roseobacteraceae</taxon>
        <taxon>Wenxinia</taxon>
    </lineage>
</organism>
<accession>A0A1M6H072</accession>
<evidence type="ECO:0000313" key="3">
    <source>
        <dbReference type="Proteomes" id="UP000184292"/>
    </source>
</evidence>
<dbReference type="GO" id="GO:0015774">
    <property type="term" value="P:polysaccharide transport"/>
    <property type="evidence" value="ECO:0007669"/>
    <property type="project" value="InterPro"/>
</dbReference>
<reference evidence="2 3" key="1">
    <citation type="submission" date="2016-11" db="EMBL/GenBank/DDBJ databases">
        <authorList>
            <person name="Jaros S."/>
            <person name="Januszkiewicz K."/>
            <person name="Wedrychowicz H."/>
        </authorList>
    </citation>
    <scope>NUCLEOTIDE SEQUENCE [LARGE SCALE GENOMIC DNA]</scope>
    <source>
        <strain evidence="2 3">DSM 100565</strain>
    </source>
</reference>
<dbReference type="GO" id="GO:0000271">
    <property type="term" value="P:polysaccharide biosynthetic process"/>
    <property type="evidence" value="ECO:0007669"/>
    <property type="project" value="InterPro"/>
</dbReference>
<proteinExistence type="predicted"/>
<dbReference type="Proteomes" id="UP000184292">
    <property type="component" value="Unassembled WGS sequence"/>
</dbReference>
<protein>
    <submittedName>
        <fullName evidence="2">Capsular polysaccharide export protein</fullName>
    </submittedName>
</protein>
<evidence type="ECO:0000256" key="1">
    <source>
        <dbReference type="SAM" id="Coils"/>
    </source>
</evidence>
<evidence type="ECO:0000313" key="2">
    <source>
        <dbReference type="EMBL" id="SHJ15553.1"/>
    </source>
</evidence>
<name>A0A1M6H072_9RHOB</name>
<gene>
    <name evidence="2" type="ORF">SAMN05444417_3030</name>
</gene>
<sequence>MDPDAAAGAPSRRLFVYNGGFLDRRVRRLLALAGYEVRLGRPGADDVVGIWGQSPTARRGTAVAARTGAGILRVEDAFLRSVHPGRAGGGPPLGLLLDRGGVHFDPATVSDLERLLATHPLDDTALLDRARAGIDRMRAAHLTKYTAFDPSAPVPGPGYVLVVDQVAGDASVRATGGGRHDFLEMLHDAAEDHPGARIVVKGHPETAAGRRAGHLTRADLPEGAILLDGPVSPWRLLEGAIAVHAYSSQLGFEAILAGHRPRIYGQPFYAGWGLTEDRAPLDRRQRRLTRAQLFAGAMILAPVWIDPYRDRRATFEEALDALEAETRAWREDRRGWVGAGMRAWKRGAMDGFFGGTRRMVFAGTARAPALAARRGRRLMVWANRTTPGLEAAGALRVEDGFLRSSGLGAALVPPMSLALDDLGIYYDPGRESRLERLIAASVELPLHDSDRAARLVAAMTGANLTKYNLRGDLPALPEGRRLLVPGQVEDDASIRLGAGAVRTNRALLQAARAAHPEAILLYKPHPDVEAGLRPGRVADAGEIADLVLEGVGAAEALAAADAVWTMTSTLGFEALLRGLPVTCLGAPFYAGWGLTEDLGPVPARRTARPTPQQFAYACLIGYPRYRDPVTGRPCPPEVVLDRLARGEVPRPGRGMRALSRLQGRLAGMAWLWR</sequence>
<dbReference type="InterPro" id="IPR007833">
    <property type="entry name" value="Capsule_polysaccharide_synth"/>
</dbReference>
<dbReference type="STRING" id="1447782.SAMN05444417_3030"/>
<dbReference type="OrthoDB" id="543755at2"/>
<dbReference type="AlphaFoldDB" id="A0A1M6H072"/>